<feature type="transmembrane region" description="Helical" evidence="7">
    <location>
        <begin position="334"/>
        <end position="356"/>
    </location>
</feature>
<feature type="region of interest" description="Disordered" evidence="6">
    <location>
        <begin position="151"/>
        <end position="233"/>
    </location>
</feature>
<feature type="transmembrane region" description="Helical" evidence="7">
    <location>
        <begin position="52"/>
        <end position="72"/>
    </location>
</feature>
<evidence type="ECO:0000256" key="1">
    <source>
        <dbReference type="ARBA" id="ARBA00004141"/>
    </source>
</evidence>
<organism evidence="8 9">
    <name type="scientific">Megalurothrips usitatus</name>
    <name type="common">bean blossom thrips</name>
    <dbReference type="NCBI Taxonomy" id="439358"/>
    <lineage>
        <taxon>Eukaryota</taxon>
        <taxon>Metazoa</taxon>
        <taxon>Ecdysozoa</taxon>
        <taxon>Arthropoda</taxon>
        <taxon>Hexapoda</taxon>
        <taxon>Insecta</taxon>
        <taxon>Pterygota</taxon>
        <taxon>Neoptera</taxon>
        <taxon>Paraneoptera</taxon>
        <taxon>Thysanoptera</taxon>
        <taxon>Terebrantia</taxon>
        <taxon>Thripoidea</taxon>
        <taxon>Thripidae</taxon>
        <taxon>Megalurothrips</taxon>
    </lineage>
</organism>
<feature type="compositionally biased region" description="Polar residues" evidence="6">
    <location>
        <begin position="205"/>
        <end position="219"/>
    </location>
</feature>
<feature type="transmembrane region" description="Helical" evidence="7">
    <location>
        <begin position="301"/>
        <end position="322"/>
    </location>
</feature>
<accession>A0AAV7XFN2</accession>
<reference evidence="8" key="1">
    <citation type="submission" date="2022-12" db="EMBL/GenBank/DDBJ databases">
        <title>Chromosome-level genome assembly of the bean flower thrips Megalurothrips usitatus.</title>
        <authorList>
            <person name="Ma L."/>
            <person name="Liu Q."/>
            <person name="Li H."/>
            <person name="Cai W."/>
        </authorList>
    </citation>
    <scope>NUCLEOTIDE SEQUENCE</scope>
    <source>
        <strain evidence="8">Cailab_2022a</strain>
    </source>
</reference>
<dbReference type="Proteomes" id="UP001075354">
    <property type="component" value="Chromosome 9"/>
</dbReference>
<dbReference type="EMBL" id="JAPTSV010000009">
    <property type="protein sequence ID" value="KAJ1524138.1"/>
    <property type="molecule type" value="Genomic_DNA"/>
</dbReference>
<evidence type="ECO:0000256" key="7">
    <source>
        <dbReference type="SAM" id="Phobius"/>
    </source>
</evidence>
<evidence type="ECO:0000313" key="8">
    <source>
        <dbReference type="EMBL" id="KAJ1524138.1"/>
    </source>
</evidence>
<feature type="transmembrane region" description="Helical" evidence="7">
    <location>
        <begin position="130"/>
        <end position="148"/>
    </location>
</feature>
<comment type="similarity">
    <text evidence="5">Belongs to the ZIP transporter (TC 2.A.5) family. KE4/Catsup subfamily.</text>
</comment>
<evidence type="ECO:0000313" key="9">
    <source>
        <dbReference type="Proteomes" id="UP001075354"/>
    </source>
</evidence>
<evidence type="ECO:0000256" key="4">
    <source>
        <dbReference type="ARBA" id="ARBA00023136"/>
    </source>
</evidence>
<evidence type="ECO:0000256" key="2">
    <source>
        <dbReference type="ARBA" id="ARBA00022692"/>
    </source>
</evidence>
<feature type="transmembrane region" description="Helical" evidence="7">
    <location>
        <begin position="92"/>
        <end position="110"/>
    </location>
</feature>
<name>A0AAV7XFN2_9NEOP</name>
<evidence type="ECO:0008006" key="10">
    <source>
        <dbReference type="Google" id="ProtNLM"/>
    </source>
</evidence>
<feature type="transmembrane region" description="Helical" evidence="7">
    <location>
        <begin position="368"/>
        <end position="385"/>
    </location>
</feature>
<dbReference type="GO" id="GO:0006882">
    <property type="term" value="P:intracellular zinc ion homeostasis"/>
    <property type="evidence" value="ECO:0007669"/>
    <property type="project" value="TreeGrafter"/>
</dbReference>
<sequence length="386" mass="41283">MMCSVVDLMDDCASCAGPGLDWANMTGFGSDTVYRRVLEEVTALLQMEYHPWVLSAIGSVVVGLSGILPLLVIPVETGVNMKHGAGARTLKILLSFAVGGLLGDVFLHLLPEAWASRQKLDASTHPSFSVGAWVLTGLVVFVVAEKLFAPADDDDEEEEEEEGEEEKEAIDHIVLPVTPKKKVLSEERNNNEPVTNGKVKLANGHISNGSVPNSQVSDNKTTKHQGSKKLASGGKQMSGYLNLMANSIDNFTHGLAVGGSFLISFRVGALSTLAILVHEIPHEVGDFAILLRAGFSRWEAAWAQLCTAFTGLLGAMVAVAFSESSGTIEAKTSWILPFTAGGFLHIALVTVLPELLREKNSWESFKQMSSLIAGIAVMAALTILVE</sequence>
<keyword evidence="9" id="KW-1185">Reference proteome</keyword>
<keyword evidence="2 7" id="KW-0812">Transmembrane</keyword>
<evidence type="ECO:0000256" key="3">
    <source>
        <dbReference type="ARBA" id="ARBA00022989"/>
    </source>
</evidence>
<dbReference type="AlphaFoldDB" id="A0AAV7XFN2"/>
<comment type="subcellular location">
    <subcellularLocation>
        <location evidence="1">Membrane</location>
        <topology evidence="1">Multi-pass membrane protein</topology>
    </subcellularLocation>
</comment>
<dbReference type="GO" id="GO:0005385">
    <property type="term" value="F:zinc ion transmembrane transporter activity"/>
    <property type="evidence" value="ECO:0007669"/>
    <property type="project" value="TreeGrafter"/>
</dbReference>
<dbReference type="Pfam" id="PF02535">
    <property type="entry name" value="Zip"/>
    <property type="match status" value="1"/>
</dbReference>
<comment type="caution">
    <text evidence="8">The sequence shown here is derived from an EMBL/GenBank/DDBJ whole genome shotgun (WGS) entry which is preliminary data.</text>
</comment>
<feature type="compositionally biased region" description="Acidic residues" evidence="6">
    <location>
        <begin position="151"/>
        <end position="168"/>
    </location>
</feature>
<protein>
    <recommendedName>
        <fullName evidence="10">Zinc transporter ZIP13</fullName>
    </recommendedName>
</protein>
<evidence type="ECO:0000256" key="5">
    <source>
        <dbReference type="ARBA" id="ARBA00038485"/>
    </source>
</evidence>
<proteinExistence type="inferred from homology"/>
<keyword evidence="3 7" id="KW-1133">Transmembrane helix</keyword>
<dbReference type="PANTHER" id="PTHR16950">
    <property type="entry name" value="ZINC TRANSPORTER SLC39A7 HISTIDINE-RICH MEMBRANE PROTEIN KE4"/>
    <property type="match status" value="1"/>
</dbReference>
<keyword evidence="4 7" id="KW-0472">Membrane</keyword>
<gene>
    <name evidence="8" type="ORF">ONE63_010668</name>
</gene>
<dbReference type="InterPro" id="IPR003689">
    <property type="entry name" value="ZIP"/>
</dbReference>
<dbReference type="GO" id="GO:0016020">
    <property type="term" value="C:membrane"/>
    <property type="evidence" value="ECO:0007669"/>
    <property type="project" value="UniProtKB-SubCell"/>
</dbReference>
<evidence type="ECO:0000256" key="6">
    <source>
        <dbReference type="SAM" id="MobiDB-lite"/>
    </source>
</evidence>
<dbReference type="PANTHER" id="PTHR16950:SF16">
    <property type="entry name" value="ZINC TRANSPORTER ZIP13"/>
    <property type="match status" value="1"/>
</dbReference>